<reference evidence="2" key="1">
    <citation type="submission" date="2021-02" db="EMBL/GenBank/DDBJ databases">
        <authorList>
            <person name="Palmer J.M."/>
        </authorList>
    </citation>
    <scope>NUCLEOTIDE SEQUENCE</scope>
    <source>
        <strain evidence="2">SCRP734</strain>
    </source>
</reference>
<proteinExistence type="predicted"/>
<comment type="caution">
    <text evidence="2">The sequence shown here is derived from an EMBL/GenBank/DDBJ whole genome shotgun (WGS) entry which is preliminary data.</text>
</comment>
<feature type="region of interest" description="Disordered" evidence="1">
    <location>
        <begin position="28"/>
        <end position="54"/>
    </location>
</feature>
<feature type="compositionally biased region" description="Polar residues" evidence="1">
    <location>
        <begin position="120"/>
        <end position="155"/>
    </location>
</feature>
<accession>A0A8T1W8F3</accession>
<evidence type="ECO:0000256" key="1">
    <source>
        <dbReference type="SAM" id="MobiDB-lite"/>
    </source>
</evidence>
<gene>
    <name evidence="2" type="ORF">PHYPSEUDO_011461</name>
</gene>
<dbReference type="Proteomes" id="UP000694044">
    <property type="component" value="Unassembled WGS sequence"/>
</dbReference>
<feature type="compositionally biased region" description="Low complexity" evidence="1">
    <location>
        <begin position="101"/>
        <end position="119"/>
    </location>
</feature>
<organism evidence="2 3">
    <name type="scientific">Phytophthora pseudosyringae</name>
    <dbReference type="NCBI Taxonomy" id="221518"/>
    <lineage>
        <taxon>Eukaryota</taxon>
        <taxon>Sar</taxon>
        <taxon>Stramenopiles</taxon>
        <taxon>Oomycota</taxon>
        <taxon>Peronosporomycetes</taxon>
        <taxon>Peronosporales</taxon>
        <taxon>Peronosporaceae</taxon>
        <taxon>Phytophthora</taxon>
    </lineage>
</organism>
<dbReference type="AlphaFoldDB" id="A0A8T1W8F3"/>
<evidence type="ECO:0000313" key="3">
    <source>
        <dbReference type="Proteomes" id="UP000694044"/>
    </source>
</evidence>
<evidence type="ECO:0000313" key="2">
    <source>
        <dbReference type="EMBL" id="KAG7388998.1"/>
    </source>
</evidence>
<name>A0A8T1W8F3_9STRA</name>
<protein>
    <submittedName>
        <fullName evidence="2">Uncharacterized protein</fullName>
    </submittedName>
</protein>
<sequence length="155" mass="16769">MTMKKGMSVKDVVLDMVKDEKCGYTLSDVDPQPVPTDGKAKWRGNEGAASRTRAHAKFTSMTSCQLRAAIWQRTVNLVRRTIVNSQQDADYASLGGEPGKGQLSASSSGQQSTQAPSTQKESTQPPSGQQQWTQAPSTQAPATEQRSSVNFTTFN</sequence>
<feature type="region of interest" description="Disordered" evidence="1">
    <location>
        <begin position="89"/>
        <end position="155"/>
    </location>
</feature>
<dbReference type="EMBL" id="JAGDFM010000051">
    <property type="protein sequence ID" value="KAG7388998.1"/>
    <property type="molecule type" value="Genomic_DNA"/>
</dbReference>
<keyword evidence="3" id="KW-1185">Reference proteome</keyword>